<dbReference type="PROSITE" id="PS50114">
    <property type="entry name" value="GATA_ZN_FINGER_2"/>
    <property type="match status" value="1"/>
</dbReference>
<dbReference type="SUPFAM" id="SSF57716">
    <property type="entry name" value="Glucocorticoid receptor-like (DNA-binding domain)"/>
    <property type="match status" value="1"/>
</dbReference>
<dbReference type="InterPro" id="IPR027353">
    <property type="entry name" value="NET_dom"/>
</dbReference>
<dbReference type="Gene3D" id="3.30.50.10">
    <property type="entry name" value="Erythroid Transcription Factor GATA-1, subunit A"/>
    <property type="match status" value="1"/>
</dbReference>
<reference evidence="5 6" key="1">
    <citation type="submission" date="2016-07" db="EMBL/GenBank/DDBJ databases">
        <title>Pervasive Adenine N6-methylation of Active Genes in Fungi.</title>
        <authorList>
            <consortium name="DOE Joint Genome Institute"/>
            <person name="Mondo S.J."/>
            <person name="Dannebaum R.O."/>
            <person name="Kuo R.C."/>
            <person name="Labutti K."/>
            <person name="Haridas S."/>
            <person name="Kuo A."/>
            <person name="Salamov A."/>
            <person name="Ahrendt S.R."/>
            <person name="Lipzen A."/>
            <person name="Sullivan W."/>
            <person name="Andreopoulos W.B."/>
            <person name="Clum A."/>
            <person name="Lindquist E."/>
            <person name="Daum C."/>
            <person name="Ramamoorthy G.K."/>
            <person name="Gryganskyi A."/>
            <person name="Culley D."/>
            <person name="Magnuson J.K."/>
            <person name="James T.Y."/>
            <person name="O'Malley M.A."/>
            <person name="Stajich J.E."/>
            <person name="Spatafora J.W."/>
            <person name="Visel A."/>
            <person name="Grigoriev I.V."/>
        </authorList>
    </citation>
    <scope>NUCLEOTIDE SEQUENCE [LARGE SCALE GENOMIC DNA]</scope>
    <source>
        <strain evidence="5 6">JEL800</strain>
    </source>
</reference>
<evidence type="ECO:0000259" key="4">
    <source>
        <dbReference type="PROSITE" id="PS51525"/>
    </source>
</evidence>
<dbReference type="GO" id="GO:0006338">
    <property type="term" value="P:chromatin remodeling"/>
    <property type="evidence" value="ECO:0007669"/>
    <property type="project" value="TreeGrafter"/>
</dbReference>
<evidence type="ECO:0000256" key="2">
    <source>
        <dbReference type="SAM" id="MobiDB-lite"/>
    </source>
</evidence>
<keyword evidence="1" id="KW-0479">Metal-binding</keyword>
<name>A0A1Y2CDT2_9FUNG</name>
<dbReference type="PROSITE" id="PS51525">
    <property type="entry name" value="NET"/>
    <property type="match status" value="1"/>
</dbReference>
<feature type="compositionally biased region" description="Low complexity" evidence="2">
    <location>
        <begin position="51"/>
        <end position="61"/>
    </location>
</feature>
<comment type="caution">
    <text evidence="5">The sequence shown here is derived from an EMBL/GenBank/DDBJ whole genome shotgun (WGS) entry which is preliminary data.</text>
</comment>
<dbReference type="GO" id="GO:0000785">
    <property type="term" value="C:chromatin"/>
    <property type="evidence" value="ECO:0007669"/>
    <property type="project" value="TreeGrafter"/>
</dbReference>
<dbReference type="Pfam" id="PF17035">
    <property type="entry name" value="BET"/>
    <property type="match status" value="1"/>
</dbReference>
<dbReference type="InterPro" id="IPR000679">
    <property type="entry name" value="Znf_GATA"/>
</dbReference>
<organism evidence="5 6">
    <name type="scientific">Rhizoclosmatium globosum</name>
    <dbReference type="NCBI Taxonomy" id="329046"/>
    <lineage>
        <taxon>Eukaryota</taxon>
        <taxon>Fungi</taxon>
        <taxon>Fungi incertae sedis</taxon>
        <taxon>Chytridiomycota</taxon>
        <taxon>Chytridiomycota incertae sedis</taxon>
        <taxon>Chytridiomycetes</taxon>
        <taxon>Chytridiales</taxon>
        <taxon>Chytriomycetaceae</taxon>
        <taxon>Rhizoclosmatium</taxon>
    </lineage>
</organism>
<feature type="domain" description="NET" evidence="4">
    <location>
        <begin position="170"/>
        <end position="250"/>
    </location>
</feature>
<dbReference type="EMBL" id="MCGO01000022">
    <property type="protein sequence ID" value="ORY44465.1"/>
    <property type="molecule type" value="Genomic_DNA"/>
</dbReference>
<dbReference type="GO" id="GO:0043565">
    <property type="term" value="F:sequence-specific DNA binding"/>
    <property type="evidence" value="ECO:0007669"/>
    <property type="project" value="InterPro"/>
</dbReference>
<evidence type="ECO:0000256" key="1">
    <source>
        <dbReference type="PROSITE-ProRule" id="PRU00094"/>
    </source>
</evidence>
<dbReference type="OrthoDB" id="2162994at2759"/>
<dbReference type="GO" id="GO:0005634">
    <property type="term" value="C:nucleus"/>
    <property type="evidence" value="ECO:0007669"/>
    <property type="project" value="TreeGrafter"/>
</dbReference>
<dbReference type="SMART" id="SM00401">
    <property type="entry name" value="ZnF_GATA"/>
    <property type="match status" value="1"/>
</dbReference>
<dbReference type="Gene3D" id="1.20.1270.220">
    <property type="match status" value="1"/>
</dbReference>
<feature type="domain" description="GATA-type" evidence="3">
    <location>
        <begin position="109"/>
        <end position="142"/>
    </location>
</feature>
<dbReference type="InterPro" id="IPR050935">
    <property type="entry name" value="Bromo_chromatin_reader"/>
</dbReference>
<gene>
    <name evidence="5" type="ORF">BCR33DRAFT_223078</name>
</gene>
<proteinExistence type="predicted"/>
<dbReference type="PANTHER" id="PTHR22880:SF225">
    <property type="entry name" value="BROMODOMAIN-CONTAINING PROTEIN BET-1-RELATED"/>
    <property type="match status" value="1"/>
</dbReference>
<dbReference type="GO" id="GO:0006355">
    <property type="term" value="P:regulation of DNA-templated transcription"/>
    <property type="evidence" value="ECO:0007669"/>
    <property type="project" value="InterPro"/>
</dbReference>
<dbReference type="STRING" id="329046.A0A1Y2CDT2"/>
<keyword evidence="1" id="KW-0863">Zinc-finger</keyword>
<keyword evidence="6" id="KW-1185">Reference proteome</keyword>
<evidence type="ECO:0000259" key="3">
    <source>
        <dbReference type="PROSITE" id="PS50114"/>
    </source>
</evidence>
<dbReference type="InterPro" id="IPR013088">
    <property type="entry name" value="Znf_NHR/GATA"/>
</dbReference>
<feature type="region of interest" description="Disordered" evidence="2">
    <location>
        <begin position="1"/>
        <end position="24"/>
    </location>
</feature>
<protein>
    <recommendedName>
        <fullName evidence="7">GATA-type domain-containing protein</fullName>
    </recommendedName>
</protein>
<keyword evidence="1" id="KW-0862">Zinc</keyword>
<evidence type="ECO:0000313" key="6">
    <source>
        <dbReference type="Proteomes" id="UP000193642"/>
    </source>
</evidence>
<feature type="region of interest" description="Disordered" evidence="2">
    <location>
        <begin position="40"/>
        <end position="73"/>
    </location>
</feature>
<dbReference type="Proteomes" id="UP000193642">
    <property type="component" value="Unassembled WGS sequence"/>
</dbReference>
<dbReference type="CDD" id="cd00202">
    <property type="entry name" value="ZnF_GATA"/>
    <property type="match status" value="1"/>
</dbReference>
<accession>A0A1Y2CDT2</accession>
<dbReference type="PANTHER" id="PTHR22880">
    <property type="entry name" value="FALZ-RELATED BROMODOMAIN-CONTAINING PROTEINS"/>
    <property type="match status" value="1"/>
</dbReference>
<evidence type="ECO:0000313" key="5">
    <source>
        <dbReference type="EMBL" id="ORY44465.1"/>
    </source>
</evidence>
<dbReference type="InterPro" id="IPR038336">
    <property type="entry name" value="NET_sf"/>
</dbReference>
<evidence type="ECO:0008006" key="7">
    <source>
        <dbReference type="Google" id="ProtNLM"/>
    </source>
</evidence>
<sequence length="270" mass="29686">MAMLKEGKRKKQKKEESTMRTTQLLASGIASTIAGLVANVKRKHSDDESSSSDSDSSSSSDSDSDSESESEVIKMKQLLASFHSIQSQTQAGGSIQNAAPAQPKRISYAPPPKSCEFCEVTSTSTWRRGPSGVGTLCNKCGVRWAKNNRHYFPNSTVGSSSSVPKKKKQKASTEVGVVPVTYEQKVRLSSMIESLSEQHQASVFEMIRSAIPVSNEGEEIELDIEAIDDDSLRKLYDHVEKCVAEDQKVEAERQKAAQRVIEELQRNRGE</sequence>
<dbReference type="Pfam" id="PF00320">
    <property type="entry name" value="GATA"/>
    <property type="match status" value="1"/>
</dbReference>
<dbReference type="GO" id="GO:0008270">
    <property type="term" value="F:zinc ion binding"/>
    <property type="evidence" value="ECO:0007669"/>
    <property type="project" value="UniProtKB-KW"/>
</dbReference>
<dbReference type="AlphaFoldDB" id="A0A1Y2CDT2"/>